<dbReference type="PANTHER" id="PTHR43072:SF8">
    <property type="entry name" value="ACYLTRANSFERASE FABY-RELATED"/>
    <property type="match status" value="1"/>
</dbReference>
<evidence type="ECO:0000313" key="2">
    <source>
        <dbReference type="EMBL" id="QNM10547.1"/>
    </source>
</evidence>
<dbReference type="Gene3D" id="3.40.630.30">
    <property type="match status" value="1"/>
</dbReference>
<keyword evidence="2" id="KW-0808">Transferase</keyword>
<feature type="domain" description="N-acetyltransferase" evidence="1">
    <location>
        <begin position="18"/>
        <end position="186"/>
    </location>
</feature>
<dbReference type="Proteomes" id="UP000515860">
    <property type="component" value="Chromosome"/>
</dbReference>
<dbReference type="AlphaFoldDB" id="A0A7G9GIB5"/>
<dbReference type="CDD" id="cd04301">
    <property type="entry name" value="NAT_SF"/>
    <property type="match status" value="1"/>
</dbReference>
<sequence length="212" mass="24524">MRKYTRLAREEAKGSCAAVIRPARLNDAETLLGIYGPYVRNTAISFEYKVPGAEEFQKRMGKIVQKYPFLVVEEDKNIIGYAYASPFHEREAYGWSVETSIYVKQGFHGYGHGKRLYRELERILQKQHYLNMYACLAFTDQEDEYLTNASKSFHECLGFRTVGRFSRCGYKFGRWYDMIWMEKMIGVHGKLPDVVLPPQAELSNDNGGAHCM</sequence>
<dbReference type="GO" id="GO:0016747">
    <property type="term" value="F:acyltransferase activity, transferring groups other than amino-acyl groups"/>
    <property type="evidence" value="ECO:0007669"/>
    <property type="project" value="InterPro"/>
</dbReference>
<proteinExistence type="predicted"/>
<dbReference type="KEGG" id="whj:H9Q79_15375"/>
<dbReference type="SUPFAM" id="SSF55729">
    <property type="entry name" value="Acyl-CoA N-acyltransferases (Nat)"/>
    <property type="match status" value="1"/>
</dbReference>
<dbReference type="PROSITE" id="PS51186">
    <property type="entry name" value="GNAT"/>
    <property type="match status" value="1"/>
</dbReference>
<protein>
    <submittedName>
        <fullName evidence="2">N-acetyltransferase</fullName>
    </submittedName>
</protein>
<dbReference type="InterPro" id="IPR000182">
    <property type="entry name" value="GNAT_dom"/>
</dbReference>
<keyword evidence="3" id="KW-1185">Reference proteome</keyword>
<evidence type="ECO:0000313" key="3">
    <source>
        <dbReference type="Proteomes" id="UP000515860"/>
    </source>
</evidence>
<dbReference type="InterPro" id="IPR016181">
    <property type="entry name" value="Acyl_CoA_acyltransferase"/>
</dbReference>
<dbReference type="PANTHER" id="PTHR43072">
    <property type="entry name" value="N-ACETYLTRANSFERASE"/>
    <property type="match status" value="1"/>
</dbReference>
<gene>
    <name evidence="2" type="ORF">H9Q79_15375</name>
</gene>
<reference evidence="2 3" key="1">
    <citation type="submission" date="2020-08" db="EMBL/GenBank/DDBJ databases">
        <authorList>
            <person name="Liu C."/>
            <person name="Sun Q."/>
        </authorList>
    </citation>
    <scope>NUCLEOTIDE SEQUENCE [LARGE SCALE GENOMIC DNA]</scope>
    <source>
        <strain evidence="2 3">NSJ-29</strain>
    </source>
</reference>
<evidence type="ECO:0000259" key="1">
    <source>
        <dbReference type="PROSITE" id="PS51186"/>
    </source>
</evidence>
<accession>A0A7G9GIB5</accession>
<dbReference type="EMBL" id="CP060635">
    <property type="protein sequence ID" value="QNM10547.1"/>
    <property type="molecule type" value="Genomic_DNA"/>
</dbReference>
<dbReference type="Pfam" id="PF13420">
    <property type="entry name" value="Acetyltransf_4"/>
    <property type="match status" value="1"/>
</dbReference>
<name>A0A7G9GIB5_9FIRM</name>
<organism evidence="2 3">
    <name type="scientific">Wansuia hejianensis</name>
    <dbReference type="NCBI Taxonomy" id="2763667"/>
    <lineage>
        <taxon>Bacteria</taxon>
        <taxon>Bacillati</taxon>
        <taxon>Bacillota</taxon>
        <taxon>Clostridia</taxon>
        <taxon>Lachnospirales</taxon>
        <taxon>Lachnospiraceae</taxon>
        <taxon>Wansuia</taxon>
    </lineage>
</organism>